<accession>X8BHH1</accession>
<dbReference type="Pfam" id="PF01070">
    <property type="entry name" value="FMN_dh"/>
    <property type="match status" value="1"/>
</dbReference>
<name>X8BHH1_MYCXE</name>
<reference evidence="5" key="1">
    <citation type="submission" date="2014-01" db="EMBL/GenBank/DDBJ databases">
        <authorList>
            <person name="Brown-Elliot B."/>
            <person name="Wallace R."/>
            <person name="Lenaerts A."/>
            <person name="Ordway D."/>
            <person name="DeGroote M.A."/>
            <person name="Parker T."/>
            <person name="Sizemore C."/>
            <person name="Tallon L.J."/>
            <person name="Sadzewicz L.K."/>
            <person name="Sengamalay N."/>
            <person name="Fraser C.M."/>
            <person name="Hine E."/>
            <person name="Shefchek K.A."/>
            <person name="Das S.P."/>
            <person name="Tettelin H."/>
        </authorList>
    </citation>
    <scope>NUCLEOTIDE SEQUENCE [LARGE SCALE GENOMIC DNA]</scope>
    <source>
        <strain evidence="5">4042</strain>
    </source>
</reference>
<evidence type="ECO:0000259" key="4">
    <source>
        <dbReference type="Pfam" id="PF01070"/>
    </source>
</evidence>
<dbReference type="PATRIC" id="fig|1299334.3.peg.4549"/>
<dbReference type="EMBL" id="JAOB01000042">
    <property type="protein sequence ID" value="EUA42525.1"/>
    <property type="molecule type" value="Genomic_DNA"/>
</dbReference>
<dbReference type="PANTHER" id="PTHR10578:SF107">
    <property type="entry name" value="2-HYDROXYACID OXIDASE 1"/>
    <property type="match status" value="1"/>
</dbReference>
<proteinExistence type="predicted"/>
<dbReference type="Gene3D" id="3.20.20.70">
    <property type="entry name" value="Aldolase class I"/>
    <property type="match status" value="1"/>
</dbReference>
<dbReference type="SUPFAM" id="SSF51395">
    <property type="entry name" value="FMN-linked oxidoreductases"/>
    <property type="match status" value="1"/>
</dbReference>
<protein>
    <submittedName>
        <fullName evidence="5">FMN-dependent dehydrogenase family protein</fullName>
    </submittedName>
</protein>
<comment type="cofactor">
    <cofactor evidence="1">
        <name>FMN</name>
        <dbReference type="ChEBI" id="CHEBI:58210"/>
    </cofactor>
</comment>
<keyword evidence="2" id="KW-0285">Flavoprotein</keyword>
<evidence type="ECO:0000256" key="1">
    <source>
        <dbReference type="ARBA" id="ARBA00001917"/>
    </source>
</evidence>
<evidence type="ECO:0000256" key="3">
    <source>
        <dbReference type="ARBA" id="ARBA00022643"/>
    </source>
</evidence>
<dbReference type="GO" id="GO:0016491">
    <property type="term" value="F:oxidoreductase activity"/>
    <property type="evidence" value="ECO:0007669"/>
    <property type="project" value="InterPro"/>
</dbReference>
<sequence>MRDLAPLIRVRGPRLDRTQRRLDAALTIDDLRRLARRRTPQAAFDYADGAADDEISLDRARQAFRDIEFHPAILRDVSTVRTGWDVLGRRWRCRSRSRRPASPG</sequence>
<dbReference type="AlphaFoldDB" id="X8BHH1"/>
<evidence type="ECO:0000313" key="5">
    <source>
        <dbReference type="EMBL" id="EUA42525.1"/>
    </source>
</evidence>
<dbReference type="InterPro" id="IPR000262">
    <property type="entry name" value="FMN-dep_DH"/>
</dbReference>
<comment type="caution">
    <text evidence="5">The sequence shown here is derived from an EMBL/GenBank/DDBJ whole genome shotgun (WGS) entry which is preliminary data.</text>
</comment>
<dbReference type="PANTHER" id="PTHR10578">
    <property type="entry name" value="S -2-HYDROXY-ACID OXIDASE-RELATED"/>
    <property type="match status" value="1"/>
</dbReference>
<feature type="domain" description="FMN-dependent dehydrogenase" evidence="4">
    <location>
        <begin position="35"/>
        <end position="92"/>
    </location>
</feature>
<keyword evidence="3" id="KW-0288">FMN</keyword>
<gene>
    <name evidence="5" type="ORF">I553_6385</name>
</gene>
<organism evidence="5">
    <name type="scientific">Mycobacterium xenopi 4042</name>
    <dbReference type="NCBI Taxonomy" id="1299334"/>
    <lineage>
        <taxon>Bacteria</taxon>
        <taxon>Bacillati</taxon>
        <taxon>Actinomycetota</taxon>
        <taxon>Actinomycetes</taxon>
        <taxon>Mycobacteriales</taxon>
        <taxon>Mycobacteriaceae</taxon>
        <taxon>Mycobacterium</taxon>
    </lineage>
</organism>
<evidence type="ECO:0000256" key="2">
    <source>
        <dbReference type="ARBA" id="ARBA00022630"/>
    </source>
</evidence>
<dbReference type="InterPro" id="IPR013785">
    <property type="entry name" value="Aldolase_TIM"/>
</dbReference>